<evidence type="ECO:0000313" key="2">
    <source>
        <dbReference type="EMBL" id="QNO46344.1"/>
    </source>
</evidence>
<proteinExistence type="inferred from homology"/>
<dbReference type="InterPro" id="IPR013926">
    <property type="entry name" value="CGI121/TPRKB"/>
</dbReference>
<reference evidence="2" key="1">
    <citation type="submission" date="2020-06" db="EMBL/GenBank/DDBJ databases">
        <title>Unique genomic features of the anaerobic methanotrophic archaea.</title>
        <authorList>
            <person name="Chadwick G.L."/>
            <person name="Skennerton C.T."/>
            <person name="Laso-Perez R."/>
            <person name="Leu A.O."/>
            <person name="Speth D.R."/>
            <person name="Yu H."/>
            <person name="Morgan-Lang C."/>
            <person name="Hatzenpichler R."/>
            <person name="Goudeau D."/>
            <person name="Malmstrom R."/>
            <person name="Brazelton W.J."/>
            <person name="Woyke T."/>
            <person name="Hallam S.J."/>
            <person name="Tyson G.W."/>
            <person name="Wegener G."/>
            <person name="Boetius A."/>
            <person name="Orphan V."/>
        </authorList>
    </citation>
    <scope>NUCLEOTIDE SEQUENCE</scope>
</reference>
<accession>A0A7G9YEB0</accession>
<comment type="similarity">
    <text evidence="1">Belongs to the CGI121/TPRKB family.</text>
</comment>
<gene>
    <name evidence="2" type="ORF">PABHDKJJ_00048</name>
</gene>
<dbReference type="InterPro" id="IPR016799">
    <property type="entry name" value="UCP022062"/>
</dbReference>
<dbReference type="AlphaFoldDB" id="A0A7G9YEB0"/>
<evidence type="ECO:0000256" key="1">
    <source>
        <dbReference type="ARBA" id="ARBA00005546"/>
    </source>
</evidence>
<dbReference type="Gene3D" id="3.30.2380.10">
    <property type="entry name" value="CGI121/TPRKB"/>
    <property type="match status" value="1"/>
</dbReference>
<dbReference type="EMBL" id="MT631185">
    <property type="protein sequence ID" value="QNO46344.1"/>
    <property type="molecule type" value="Genomic_DNA"/>
</dbReference>
<dbReference type="PIRSF" id="PIRSF022062">
    <property type="entry name" value="UCP022062"/>
    <property type="match status" value="1"/>
</dbReference>
<evidence type="ECO:0008006" key="3">
    <source>
        <dbReference type="Google" id="ProtNLM"/>
    </source>
</evidence>
<dbReference type="NCBIfam" id="NF011465">
    <property type="entry name" value="PRK14886.1-1"/>
    <property type="match status" value="1"/>
</dbReference>
<organism evidence="2">
    <name type="scientific">Candidatus Methanogaster sp. ANME-2c ERB4</name>
    <dbReference type="NCBI Taxonomy" id="2759911"/>
    <lineage>
        <taxon>Archaea</taxon>
        <taxon>Methanobacteriati</taxon>
        <taxon>Methanobacteriota</taxon>
        <taxon>Stenosarchaea group</taxon>
        <taxon>Methanomicrobia</taxon>
        <taxon>Methanosarcinales</taxon>
        <taxon>ANME-2 cluster</taxon>
        <taxon>Candidatus Methanogasteraceae</taxon>
        <taxon>Candidatus Methanogaster</taxon>
    </lineage>
</organism>
<dbReference type="SUPFAM" id="SSF143870">
    <property type="entry name" value="PF0523-like"/>
    <property type="match status" value="1"/>
</dbReference>
<sequence length="168" mass="18142">MKIHLIAGTCEIADVNGFLQTLRDIASGYGITVQAIDASKTAGSEHILAAAEKAIRAVQHRDSISDDLGMEILLYASGNRQIKKALSMGVRTGRNEIVLVAVGDEIPGGAISELENLVEVADVTRYTREKYDAITTFFGITETEIAAVGEEKIPQLVLERVALMGLWK</sequence>
<dbReference type="Pfam" id="PF08617">
    <property type="entry name" value="CGI-121"/>
    <property type="match status" value="1"/>
</dbReference>
<dbReference type="InterPro" id="IPR036504">
    <property type="entry name" value="CGI121/TPRKB_sf"/>
</dbReference>
<name>A0A7G9YEB0_9EURY</name>
<protein>
    <recommendedName>
        <fullName evidence="3">Regulatory protein Cgi121</fullName>
    </recommendedName>
</protein>